<evidence type="ECO:0000313" key="4">
    <source>
        <dbReference type="Proteomes" id="UP001345963"/>
    </source>
</evidence>
<proteinExistence type="predicted"/>
<dbReference type="EMBL" id="JAHUTI010062868">
    <property type="protein sequence ID" value="MED6252878.1"/>
    <property type="molecule type" value="Genomic_DNA"/>
</dbReference>
<feature type="non-terminal residue" evidence="3">
    <location>
        <position position="1"/>
    </location>
</feature>
<evidence type="ECO:0000256" key="1">
    <source>
        <dbReference type="SAM" id="MobiDB-lite"/>
    </source>
</evidence>
<name>A0ABU7BR86_9TELE</name>
<feature type="compositionally biased region" description="Pro residues" evidence="1">
    <location>
        <begin position="40"/>
        <end position="65"/>
    </location>
</feature>
<dbReference type="PANTHER" id="PTHR47008">
    <property type="entry name" value="PROTEIN CORDON-BLEU"/>
    <property type="match status" value="1"/>
</dbReference>
<comment type="caution">
    <text evidence="3">The sequence shown here is derived from an EMBL/GenBank/DDBJ whole genome shotgun (WGS) entry which is preliminary data.</text>
</comment>
<dbReference type="PROSITE" id="PS51082">
    <property type="entry name" value="WH2"/>
    <property type="match status" value="1"/>
</dbReference>
<evidence type="ECO:0000313" key="3">
    <source>
        <dbReference type="EMBL" id="MED6252878.1"/>
    </source>
</evidence>
<feature type="compositionally biased region" description="Basic and acidic residues" evidence="1">
    <location>
        <begin position="1"/>
        <end position="23"/>
    </location>
</feature>
<dbReference type="InterPro" id="IPR003124">
    <property type="entry name" value="WH2_dom"/>
</dbReference>
<accession>A0ABU7BR86</accession>
<feature type="compositionally biased region" description="Low complexity" evidence="1">
    <location>
        <begin position="26"/>
        <end position="37"/>
    </location>
</feature>
<dbReference type="InterPro" id="IPR039895">
    <property type="entry name" value="COBL-like"/>
</dbReference>
<reference evidence="3 4" key="1">
    <citation type="submission" date="2021-07" db="EMBL/GenBank/DDBJ databases">
        <authorList>
            <person name="Palmer J.M."/>
        </authorList>
    </citation>
    <scope>NUCLEOTIDE SEQUENCE [LARGE SCALE GENOMIC DNA]</scope>
    <source>
        <strain evidence="3 4">AT_MEX2019</strain>
        <tissue evidence="3">Muscle</tissue>
    </source>
</reference>
<keyword evidence="4" id="KW-1185">Reference proteome</keyword>
<dbReference type="PANTHER" id="PTHR47008:SF1">
    <property type="entry name" value="PROTEIN CORDON-BLEU"/>
    <property type="match status" value="1"/>
</dbReference>
<protein>
    <recommendedName>
        <fullName evidence="2">WH2 domain-containing protein</fullName>
    </recommendedName>
</protein>
<organism evidence="3 4">
    <name type="scientific">Ataeniobius toweri</name>
    <dbReference type="NCBI Taxonomy" id="208326"/>
    <lineage>
        <taxon>Eukaryota</taxon>
        <taxon>Metazoa</taxon>
        <taxon>Chordata</taxon>
        <taxon>Craniata</taxon>
        <taxon>Vertebrata</taxon>
        <taxon>Euteleostomi</taxon>
        <taxon>Actinopterygii</taxon>
        <taxon>Neopterygii</taxon>
        <taxon>Teleostei</taxon>
        <taxon>Neoteleostei</taxon>
        <taxon>Acanthomorphata</taxon>
        <taxon>Ovalentaria</taxon>
        <taxon>Atherinomorphae</taxon>
        <taxon>Cyprinodontiformes</taxon>
        <taxon>Goodeidae</taxon>
        <taxon>Ataeniobius</taxon>
    </lineage>
</organism>
<sequence length="131" mass="13752">TKSKAANEVERFRKQSSKEEKTVEVSPSPSSLTRSSPGFTSPPPPMSAPPPPPPMSAPPPPPPVFPQGKPNPVCHVNANASLNPASAREALLEAIRSGSGAEKLRKVAAPKKTVQVNGRLGTIHTTSILQH</sequence>
<feature type="domain" description="WH2" evidence="2">
    <location>
        <begin position="87"/>
        <end position="107"/>
    </location>
</feature>
<gene>
    <name evidence="3" type="ORF">ATANTOWER_018580</name>
</gene>
<dbReference type="Proteomes" id="UP001345963">
    <property type="component" value="Unassembled WGS sequence"/>
</dbReference>
<dbReference type="Pfam" id="PF02205">
    <property type="entry name" value="WH2"/>
    <property type="match status" value="1"/>
</dbReference>
<feature type="region of interest" description="Disordered" evidence="1">
    <location>
        <begin position="1"/>
        <end position="77"/>
    </location>
</feature>
<evidence type="ECO:0000259" key="2">
    <source>
        <dbReference type="PROSITE" id="PS51082"/>
    </source>
</evidence>